<dbReference type="InterPro" id="IPR027417">
    <property type="entry name" value="P-loop_NTPase"/>
</dbReference>
<feature type="domain" description="Helicase C-terminal" evidence="1">
    <location>
        <begin position="108"/>
        <end position="260"/>
    </location>
</feature>
<evidence type="ECO:0000259" key="1">
    <source>
        <dbReference type="PROSITE" id="PS51194"/>
    </source>
</evidence>
<dbReference type="RefSeq" id="WP_016165529.1">
    <property type="nucleotide sequence ID" value="NZ_KE007377.1"/>
</dbReference>
<comment type="caution">
    <text evidence="2">The sequence shown here is derived from an EMBL/GenBank/DDBJ whole genome shotgun (WGS) entry which is preliminary data.</text>
</comment>
<dbReference type="Pfam" id="PF00271">
    <property type="entry name" value="Helicase_C"/>
    <property type="match status" value="1"/>
</dbReference>
<dbReference type="EMBL" id="AQFM01000009">
    <property type="protein sequence ID" value="EOR11097.1"/>
    <property type="molecule type" value="Genomic_DNA"/>
</dbReference>
<dbReference type="InterPro" id="IPR001650">
    <property type="entry name" value="Helicase_C-like"/>
</dbReference>
<sequence length="261" mass="29923">MRNKALSVGLCNKAAPNYEFLLSEINPTYVLGLTATPERQDGHQPIIFMQAGSIVYKAHSKNDITLTKLLIKVDYEGQFPEIFFEAESKTHISKFMQHLIDDEDRNNTIVLDLSNCIQKGRVPLILTERTKHAEYLNNKLENLGYKTAILRGGMSQIRNLEQKRKLIDAQVIIATGKYIGEGFDLPRLDTLFLALPISWRGNLTQYVGRIHRSAEGKSEIQVYDYVDINHPIFLKMFQRRSTGYKNLGYKNIQTRATKLLF</sequence>
<organism evidence="2 3">
    <name type="scientific">Acinetobacter tandoii DSM 14970 = CIP 107469</name>
    <dbReference type="NCBI Taxonomy" id="1120927"/>
    <lineage>
        <taxon>Bacteria</taxon>
        <taxon>Pseudomonadati</taxon>
        <taxon>Pseudomonadota</taxon>
        <taxon>Gammaproteobacteria</taxon>
        <taxon>Moraxellales</taxon>
        <taxon>Moraxellaceae</taxon>
        <taxon>Acinetobacter</taxon>
    </lineage>
</organism>
<dbReference type="eggNOG" id="COG1061">
    <property type="taxonomic scope" value="Bacteria"/>
</dbReference>
<dbReference type="InterPro" id="IPR050742">
    <property type="entry name" value="Helicase_Restrict-Modif_Enz"/>
</dbReference>
<keyword evidence="3" id="KW-1185">Reference proteome</keyword>
<accession>R9B9K3</accession>
<dbReference type="PROSITE" id="PS51194">
    <property type="entry name" value="HELICASE_CTER"/>
    <property type="match status" value="1"/>
</dbReference>
<proteinExistence type="predicted"/>
<dbReference type="PATRIC" id="fig|1120927.3.peg.301"/>
<dbReference type="AlphaFoldDB" id="R9B9K3"/>
<dbReference type="SUPFAM" id="SSF52540">
    <property type="entry name" value="P-loop containing nucleoside triphosphate hydrolases"/>
    <property type="match status" value="1"/>
</dbReference>
<reference evidence="2 3" key="1">
    <citation type="submission" date="2013-03" db="EMBL/GenBank/DDBJ databases">
        <title>The Genome Sequence of Acinetobacter tandoii CIP 107469.</title>
        <authorList>
            <consortium name="The Broad Institute Genome Sequencing Platform"/>
            <consortium name="The Broad Institute Genome Sequencing Center for Infectious Disease"/>
            <person name="Cerqueira G."/>
            <person name="Feldgarden M."/>
            <person name="Courvalin P."/>
            <person name="Perichon B."/>
            <person name="Grillot-Courvalin C."/>
            <person name="Clermont D."/>
            <person name="Rocha E."/>
            <person name="Yoon E.-J."/>
            <person name="Nemec A."/>
            <person name="Walker B."/>
            <person name="Young S.K."/>
            <person name="Zeng Q."/>
            <person name="Gargeya S."/>
            <person name="Fitzgerald M."/>
            <person name="Haas B."/>
            <person name="Abouelleil A."/>
            <person name="Alvarado L."/>
            <person name="Arachchi H.M."/>
            <person name="Berlin A.M."/>
            <person name="Chapman S.B."/>
            <person name="Dewar J."/>
            <person name="Goldberg J."/>
            <person name="Griggs A."/>
            <person name="Gujja S."/>
            <person name="Hansen M."/>
            <person name="Howarth C."/>
            <person name="Imamovic A."/>
            <person name="Larimer J."/>
            <person name="McCowan C."/>
            <person name="Murphy C."/>
            <person name="Neiman D."/>
            <person name="Pearson M."/>
            <person name="Priest M."/>
            <person name="Roberts A."/>
            <person name="Saif S."/>
            <person name="Shea T."/>
            <person name="Sisk P."/>
            <person name="Sykes S."/>
            <person name="Wortman J."/>
            <person name="Nusbaum C."/>
            <person name="Birren B."/>
        </authorList>
    </citation>
    <scope>NUCLEOTIDE SEQUENCE [LARGE SCALE GENOMIC DNA]</scope>
    <source>
        <strain evidence="2 3">CIP 107469</strain>
    </source>
</reference>
<protein>
    <recommendedName>
        <fullName evidence="1">Helicase C-terminal domain-containing protein</fullName>
    </recommendedName>
</protein>
<dbReference type="CDD" id="cd18785">
    <property type="entry name" value="SF2_C"/>
    <property type="match status" value="1"/>
</dbReference>
<dbReference type="OrthoDB" id="9804086at2"/>
<dbReference type="PANTHER" id="PTHR47396">
    <property type="entry name" value="TYPE I RESTRICTION ENZYME ECOKI R PROTEIN"/>
    <property type="match status" value="1"/>
</dbReference>
<dbReference type="GO" id="GO:0005829">
    <property type="term" value="C:cytosol"/>
    <property type="evidence" value="ECO:0007669"/>
    <property type="project" value="TreeGrafter"/>
</dbReference>
<name>R9B9K3_9GAMM</name>
<evidence type="ECO:0000313" key="3">
    <source>
        <dbReference type="Proteomes" id="UP000016201"/>
    </source>
</evidence>
<evidence type="ECO:0000313" key="2">
    <source>
        <dbReference type="EMBL" id="EOR11097.1"/>
    </source>
</evidence>
<gene>
    <name evidence="2" type="ORF">I593_00320</name>
</gene>
<dbReference type="Proteomes" id="UP000016201">
    <property type="component" value="Unassembled WGS sequence"/>
</dbReference>
<dbReference type="PANTHER" id="PTHR47396:SF1">
    <property type="entry name" value="ATP-DEPENDENT HELICASE IRC3-RELATED"/>
    <property type="match status" value="1"/>
</dbReference>
<dbReference type="Gene3D" id="3.40.50.300">
    <property type="entry name" value="P-loop containing nucleotide triphosphate hydrolases"/>
    <property type="match status" value="1"/>
</dbReference>